<evidence type="ECO:0000313" key="5">
    <source>
        <dbReference type="EMBL" id="NLQ19222.1"/>
    </source>
</evidence>
<reference evidence="5 6" key="1">
    <citation type="submission" date="2020-04" db="EMBL/GenBank/DDBJ databases">
        <title>Marinomonas sp. M1K-6 isolated from the deep seawater of the Mariana Trench.</title>
        <authorList>
            <person name="Li Y."/>
        </authorList>
    </citation>
    <scope>NUCLEOTIDE SEQUENCE [LARGE SCALE GENOMIC DNA]</scope>
    <source>
        <strain evidence="5 6">M1K-6</strain>
    </source>
</reference>
<gene>
    <name evidence="5" type="ORF">HGG82_16695</name>
</gene>
<dbReference type="InterPro" id="IPR041338">
    <property type="entry name" value="OSBS_N"/>
</dbReference>
<organism evidence="5 6">
    <name type="scientific">Marinomonas profundi</name>
    <dbReference type="NCBI Taxonomy" id="2726122"/>
    <lineage>
        <taxon>Bacteria</taxon>
        <taxon>Pseudomonadati</taxon>
        <taxon>Pseudomonadota</taxon>
        <taxon>Gammaproteobacteria</taxon>
        <taxon>Oceanospirillales</taxon>
        <taxon>Oceanospirillaceae</taxon>
        <taxon>Marinomonas</taxon>
    </lineage>
</organism>
<keyword evidence="2" id="KW-0460">Magnesium</keyword>
<dbReference type="AlphaFoldDB" id="A0A847R5B2"/>
<keyword evidence="6" id="KW-1185">Reference proteome</keyword>
<sequence>MTTIVDAKLFHYQLPFCKAINFNGYLLRVRQGLVLQLRDNQGDCRYGEIAPLPGFSRETLTQAREQIISHLDNGISSLAPQNGFYPSVNFGLNSALRQIPINATPLQMPEVPLFQGDNIALIDHYKKHN</sequence>
<dbReference type="InterPro" id="IPR029017">
    <property type="entry name" value="Enolase-like_N"/>
</dbReference>
<comment type="caution">
    <text evidence="5">The sequence shown here is derived from an EMBL/GenBank/DDBJ whole genome shotgun (WGS) entry which is preliminary data.</text>
</comment>
<dbReference type="Proteomes" id="UP000586067">
    <property type="component" value="Unassembled WGS sequence"/>
</dbReference>
<evidence type="ECO:0000259" key="4">
    <source>
        <dbReference type="Pfam" id="PF21508"/>
    </source>
</evidence>
<evidence type="ECO:0000313" key="6">
    <source>
        <dbReference type="Proteomes" id="UP000586067"/>
    </source>
</evidence>
<dbReference type="GO" id="GO:0046872">
    <property type="term" value="F:metal ion binding"/>
    <property type="evidence" value="ECO:0007669"/>
    <property type="project" value="UniProtKB-KW"/>
</dbReference>
<feature type="non-terminal residue" evidence="5">
    <location>
        <position position="129"/>
    </location>
</feature>
<evidence type="ECO:0000256" key="2">
    <source>
        <dbReference type="ARBA" id="ARBA00022842"/>
    </source>
</evidence>
<proteinExistence type="predicted"/>
<keyword evidence="3" id="KW-0456">Lyase</keyword>
<dbReference type="Gene3D" id="3.30.390.10">
    <property type="entry name" value="Enolase-like, N-terminal domain"/>
    <property type="match status" value="1"/>
</dbReference>
<dbReference type="EMBL" id="JABAEK010000061">
    <property type="protein sequence ID" value="NLQ19222.1"/>
    <property type="molecule type" value="Genomic_DNA"/>
</dbReference>
<name>A0A847R5B2_9GAMM</name>
<evidence type="ECO:0000256" key="1">
    <source>
        <dbReference type="ARBA" id="ARBA00022723"/>
    </source>
</evidence>
<feature type="domain" description="OSBS enolase-like N-terminal" evidence="4">
    <location>
        <begin position="6"/>
        <end position="97"/>
    </location>
</feature>
<dbReference type="Pfam" id="PF21508">
    <property type="entry name" value="MenC_N"/>
    <property type="match status" value="1"/>
</dbReference>
<dbReference type="SUPFAM" id="SSF54826">
    <property type="entry name" value="Enolase N-terminal domain-like"/>
    <property type="match status" value="1"/>
</dbReference>
<dbReference type="GO" id="GO:0016829">
    <property type="term" value="F:lyase activity"/>
    <property type="evidence" value="ECO:0007669"/>
    <property type="project" value="UniProtKB-KW"/>
</dbReference>
<accession>A0A847R5B2</accession>
<keyword evidence="1" id="KW-0479">Metal-binding</keyword>
<evidence type="ECO:0000256" key="3">
    <source>
        <dbReference type="ARBA" id="ARBA00023239"/>
    </source>
</evidence>
<protein>
    <submittedName>
        <fullName evidence="5">O-succinylbenzoate synthase</fullName>
    </submittedName>
</protein>